<feature type="transmembrane region" description="Helical" evidence="2">
    <location>
        <begin position="231"/>
        <end position="252"/>
    </location>
</feature>
<gene>
    <name evidence="4" type="primary">g10114</name>
    <name evidence="4" type="ORF">VP750_LOCUS9103</name>
</gene>
<feature type="transmembrane region" description="Helical" evidence="2">
    <location>
        <begin position="345"/>
        <end position="368"/>
    </location>
</feature>
<evidence type="ECO:0000256" key="1">
    <source>
        <dbReference type="SAM" id="MobiDB-lite"/>
    </source>
</evidence>
<protein>
    <submittedName>
        <fullName evidence="4">G10114 protein</fullName>
    </submittedName>
</protein>
<dbReference type="Gene3D" id="3.30.70.100">
    <property type="match status" value="1"/>
</dbReference>
<keyword evidence="5" id="KW-1185">Reference proteome</keyword>
<dbReference type="Pfam" id="PF01757">
    <property type="entry name" value="Acyl_transf_3"/>
    <property type="match status" value="1"/>
</dbReference>
<feature type="domain" description="ABM" evidence="3">
    <location>
        <begin position="480"/>
        <end position="570"/>
    </location>
</feature>
<keyword evidence="2" id="KW-0812">Transmembrane</keyword>
<dbReference type="InterPro" id="IPR050404">
    <property type="entry name" value="Heme-degrading_MO"/>
</dbReference>
<feature type="transmembrane region" description="Helical" evidence="2">
    <location>
        <begin position="83"/>
        <end position="100"/>
    </location>
</feature>
<feature type="transmembrane region" description="Helical" evidence="2">
    <location>
        <begin position="147"/>
        <end position="168"/>
    </location>
</feature>
<feature type="transmembrane region" description="Helical" evidence="2">
    <location>
        <begin position="264"/>
        <end position="284"/>
    </location>
</feature>
<dbReference type="PROSITE" id="PS51725">
    <property type="entry name" value="ABM"/>
    <property type="match status" value="1"/>
</dbReference>
<dbReference type="SUPFAM" id="SSF54909">
    <property type="entry name" value="Dimeric alpha+beta barrel"/>
    <property type="match status" value="1"/>
</dbReference>
<dbReference type="EMBL" id="CAXHTA020000017">
    <property type="protein sequence ID" value="CAL5227197.1"/>
    <property type="molecule type" value="Genomic_DNA"/>
</dbReference>
<accession>A0ABP1G5Y9</accession>
<keyword evidence="2" id="KW-0472">Membrane</keyword>
<evidence type="ECO:0000259" key="3">
    <source>
        <dbReference type="PROSITE" id="PS51725"/>
    </source>
</evidence>
<feature type="transmembrane region" description="Helical" evidence="2">
    <location>
        <begin position="299"/>
        <end position="324"/>
    </location>
</feature>
<dbReference type="InterPro" id="IPR011008">
    <property type="entry name" value="Dimeric_a/b-barrel"/>
</dbReference>
<sequence>MAQGCDGLELKSASVSKLPDLRPTAGHVIYYLAQGHQDKSALYQAFKEKPWINAALHFAEPSMDCFMVLTGYYVKRALRIIPAYYSTLAILHGVVLPLAHRGSMAPEIWDGFFGPRSSFDMELCRGQGWMNLVFLNSQLPNGGCYNISWSLAVQVQFYALLPLGLLLLRPRMPGFRRRIAMAAGCCAAAQIIARLIVAQASGLWRIVPLPAFGPMTPDVALAWDFLGGWSYLPLSARVGSLSMGVLVVLAVSDERWRQIISRQITAAMLVAAIPAFGGCFQYKIGAVHEPDHPLADRVVFSLAFTFVVGLLCPLVPACLLALVCTRQPGLSRLLGRLLSMKMLSGLADVSYEVYLLHPLVIYGLYSAVPPSLWFSPERPLVFAMMACLVLGLSVVAATLLKGLLSIASSAAHSIAAKEPSTPEQDIPKLTGAAVPHELIEMHARAVEEERVRSGAFSRLCRSTRVSCASAESPVSTSLFFVAMNNFKVKPENGPDFENVWKNRDSKLLETPGFIRFALLKGDEEGEYISESVWASRKDFEAWRDSQKFQQAHGGGEGKPKDSGAPKTGDMMMGRPVAKFYEAVTTTEQTLF</sequence>
<proteinExistence type="predicted"/>
<keyword evidence="2" id="KW-1133">Transmembrane helix</keyword>
<dbReference type="InterPro" id="IPR007138">
    <property type="entry name" value="ABM_dom"/>
</dbReference>
<name>A0ABP1G5Y9_9CHLO</name>
<dbReference type="PANTHER" id="PTHR34474">
    <property type="entry name" value="SIGNAL TRANSDUCTION PROTEIN TRAP"/>
    <property type="match status" value="1"/>
</dbReference>
<feature type="region of interest" description="Disordered" evidence="1">
    <location>
        <begin position="545"/>
        <end position="570"/>
    </location>
</feature>
<evidence type="ECO:0000256" key="2">
    <source>
        <dbReference type="SAM" id="Phobius"/>
    </source>
</evidence>
<evidence type="ECO:0000313" key="5">
    <source>
        <dbReference type="Proteomes" id="UP001497392"/>
    </source>
</evidence>
<reference evidence="4 5" key="1">
    <citation type="submission" date="2024-06" db="EMBL/GenBank/DDBJ databases">
        <authorList>
            <person name="Kraege A."/>
            <person name="Thomma B."/>
        </authorList>
    </citation>
    <scope>NUCLEOTIDE SEQUENCE [LARGE SCALE GENOMIC DNA]</scope>
</reference>
<dbReference type="Proteomes" id="UP001497392">
    <property type="component" value="Unassembled WGS sequence"/>
</dbReference>
<organism evidence="4 5">
    <name type="scientific">Coccomyxa viridis</name>
    <dbReference type="NCBI Taxonomy" id="1274662"/>
    <lineage>
        <taxon>Eukaryota</taxon>
        <taxon>Viridiplantae</taxon>
        <taxon>Chlorophyta</taxon>
        <taxon>core chlorophytes</taxon>
        <taxon>Trebouxiophyceae</taxon>
        <taxon>Trebouxiophyceae incertae sedis</taxon>
        <taxon>Coccomyxaceae</taxon>
        <taxon>Coccomyxa</taxon>
    </lineage>
</organism>
<feature type="transmembrane region" description="Helical" evidence="2">
    <location>
        <begin position="180"/>
        <end position="207"/>
    </location>
</feature>
<dbReference type="InterPro" id="IPR002656">
    <property type="entry name" value="Acyl_transf_3_dom"/>
</dbReference>
<comment type="caution">
    <text evidence="4">The sequence shown here is derived from an EMBL/GenBank/DDBJ whole genome shotgun (WGS) entry which is preliminary data.</text>
</comment>
<dbReference type="Pfam" id="PF03992">
    <property type="entry name" value="ABM"/>
    <property type="match status" value="1"/>
</dbReference>
<dbReference type="PANTHER" id="PTHR34474:SF2">
    <property type="entry name" value="SIGNAL TRANSDUCTION PROTEIN TRAP"/>
    <property type="match status" value="1"/>
</dbReference>
<evidence type="ECO:0000313" key="4">
    <source>
        <dbReference type="EMBL" id="CAL5227197.1"/>
    </source>
</evidence>
<feature type="transmembrane region" description="Helical" evidence="2">
    <location>
        <begin position="380"/>
        <end position="400"/>
    </location>
</feature>